<reference evidence="3" key="1">
    <citation type="journal article" date="2015" name="Nature">
        <title>Complex archaea that bridge the gap between prokaryotes and eukaryotes.</title>
        <authorList>
            <person name="Spang A."/>
            <person name="Saw J.H."/>
            <person name="Jorgensen S.L."/>
            <person name="Zaremba-Niedzwiedzka K."/>
            <person name="Martijn J."/>
            <person name="Lind A.E."/>
            <person name="van Eijk R."/>
            <person name="Schleper C."/>
            <person name="Guy L."/>
            <person name="Ettema T.J."/>
        </authorList>
    </citation>
    <scope>NUCLEOTIDE SEQUENCE</scope>
</reference>
<organism evidence="3">
    <name type="scientific">marine sediment metagenome</name>
    <dbReference type="NCBI Taxonomy" id="412755"/>
    <lineage>
        <taxon>unclassified sequences</taxon>
        <taxon>metagenomes</taxon>
        <taxon>ecological metagenomes</taxon>
    </lineage>
</organism>
<gene>
    <name evidence="3" type="ORF">LCGC14_2307310</name>
</gene>
<evidence type="ECO:0000313" key="3">
    <source>
        <dbReference type="EMBL" id="KKL50255.1"/>
    </source>
</evidence>
<dbReference type="SUPFAM" id="SSF52972">
    <property type="entry name" value="ITPase-like"/>
    <property type="match status" value="1"/>
</dbReference>
<comment type="cofactor">
    <cofactor evidence="1">
        <name>a divalent metal cation</name>
        <dbReference type="ChEBI" id="CHEBI:60240"/>
    </cofactor>
</comment>
<evidence type="ECO:0008006" key="4">
    <source>
        <dbReference type="Google" id="ProtNLM"/>
    </source>
</evidence>
<dbReference type="EMBL" id="LAZR01032669">
    <property type="protein sequence ID" value="KKL50255.1"/>
    <property type="molecule type" value="Genomic_DNA"/>
</dbReference>
<dbReference type="InterPro" id="IPR029001">
    <property type="entry name" value="ITPase-like_fam"/>
</dbReference>
<evidence type="ECO:0000256" key="1">
    <source>
        <dbReference type="ARBA" id="ARBA00001968"/>
    </source>
</evidence>
<dbReference type="Pfam" id="PF02545">
    <property type="entry name" value="Maf"/>
    <property type="match status" value="1"/>
</dbReference>
<protein>
    <recommendedName>
        <fullName evidence="4">Maf-like protein</fullName>
    </recommendedName>
</protein>
<sequence>MSSPHDYVKALAEEKAKSISEKYTESWVIGADTIVLIGSTILGKPNSTKEARAMLKRLSGRNHQVITGYAICCKSKDRYFSETVETKVCFKKLTDSEIEWYIHTEEPFDKAGGYAIQGLGMFLVRRINGSYTNVVGLPVCEIIEFLLKEGAIQHMGGRKMSCR</sequence>
<keyword evidence="2" id="KW-0378">Hydrolase</keyword>
<dbReference type="PIRSF" id="PIRSF006305">
    <property type="entry name" value="Maf"/>
    <property type="match status" value="1"/>
</dbReference>
<dbReference type="HAMAP" id="MF_00528">
    <property type="entry name" value="Maf"/>
    <property type="match status" value="1"/>
</dbReference>
<dbReference type="PANTHER" id="PTHR43213">
    <property type="entry name" value="BIFUNCTIONAL DTTP/UTP PYROPHOSPHATASE/METHYLTRANSFERASE PROTEIN-RELATED"/>
    <property type="match status" value="1"/>
</dbReference>
<dbReference type="PANTHER" id="PTHR43213:SF5">
    <property type="entry name" value="BIFUNCTIONAL DTTP_UTP PYROPHOSPHATASE_METHYLTRANSFERASE PROTEIN-RELATED"/>
    <property type="match status" value="1"/>
</dbReference>
<dbReference type="GO" id="GO:0047429">
    <property type="term" value="F:nucleoside triphosphate diphosphatase activity"/>
    <property type="evidence" value="ECO:0007669"/>
    <property type="project" value="InterPro"/>
</dbReference>
<dbReference type="NCBIfam" id="TIGR00172">
    <property type="entry name" value="maf"/>
    <property type="match status" value="1"/>
</dbReference>
<accession>A0A0F9EZ39</accession>
<dbReference type="InterPro" id="IPR003697">
    <property type="entry name" value="Maf-like"/>
</dbReference>
<name>A0A0F9EZ39_9ZZZZ</name>
<dbReference type="Gene3D" id="3.90.950.10">
    <property type="match status" value="1"/>
</dbReference>
<proteinExistence type="inferred from homology"/>
<comment type="caution">
    <text evidence="3">The sequence shown here is derived from an EMBL/GenBank/DDBJ whole genome shotgun (WGS) entry which is preliminary data.</text>
</comment>
<dbReference type="CDD" id="cd00555">
    <property type="entry name" value="Maf"/>
    <property type="match status" value="1"/>
</dbReference>
<dbReference type="AlphaFoldDB" id="A0A0F9EZ39"/>
<evidence type="ECO:0000256" key="2">
    <source>
        <dbReference type="ARBA" id="ARBA00022801"/>
    </source>
</evidence>